<dbReference type="Gene3D" id="2.160.20.10">
    <property type="entry name" value="Single-stranded right-handed beta-helix, Pectin lyase-like"/>
    <property type="match status" value="1"/>
</dbReference>
<keyword evidence="2" id="KW-1185">Reference proteome</keyword>
<dbReference type="EMBL" id="JAJSON010000025">
    <property type="protein sequence ID" value="MCG9972546.1"/>
    <property type="molecule type" value="Genomic_DNA"/>
</dbReference>
<accession>A0A9X1UYI5</accession>
<reference evidence="1" key="1">
    <citation type="submission" date="2021-12" db="EMBL/GenBank/DDBJ databases">
        <title>Description of Gramella crocea sp. nov., a new bacterium isolated from activated sludge.</title>
        <authorList>
            <person name="Zhang X."/>
        </authorList>
    </citation>
    <scope>NUCLEOTIDE SEQUENCE</scope>
    <source>
        <strain evidence="1">YB25</strain>
    </source>
</reference>
<protein>
    <recommendedName>
        <fullName evidence="3">Right-handed parallel beta-helix repeat-containing protein</fullName>
    </recommendedName>
</protein>
<gene>
    <name evidence="1" type="ORF">LU635_12925</name>
</gene>
<evidence type="ECO:0008006" key="3">
    <source>
        <dbReference type="Google" id="ProtNLM"/>
    </source>
</evidence>
<dbReference type="RefSeq" id="WP_240099898.1">
    <property type="nucleotide sequence ID" value="NZ_JAJSON010000025.1"/>
</dbReference>
<dbReference type="Proteomes" id="UP001139344">
    <property type="component" value="Unassembled WGS sequence"/>
</dbReference>
<evidence type="ECO:0000313" key="1">
    <source>
        <dbReference type="EMBL" id="MCG9972546.1"/>
    </source>
</evidence>
<sequence length="500" mass="56003">MKNTISAILILYFFFSTSIFAKIYYVDSETGKDSNSGNSPGNAWSSLENLNKISFKPGDKILFKAGTSYFGQLRVKGSGSENNPIIIDSYGEGDKPAIHGEGKKDYTLFLYNVEYWEIRNLEITNEGKESKAGRRGVTIEAENFGDCHHIVLDNLEIHRVNGSLNKKQGGGSAIIWKNSGDRVKTRFVNLIIQNSYIHDSARNAINSRGYTDRENWHPSIGVIIRDNLIERVPGDGIVPVGCEGALIEGNILRDFLDVLPHSEAAAGIWPWSSDNTLIQFNEVSGHKAKWDGQAYDSDWNCLGTIIQYNYSHDNYGGFLLICNNGDSYGTSKNIGNAGTVVRHNISVNDGIRPYPTERRGVFSPIFHITGPVKNTKIYNNIIIVPQKRFGNLGRTIVKMDNWGGPWPKNTLVKNNIFYVGNEAFEFKFGKDKKTRFENNVYYGKIEGLPKDPKAVFKKPEILNAHSRGDGFEILKNFLLKKSSPLRDRNIGVSEEILEGM</sequence>
<dbReference type="AlphaFoldDB" id="A0A9X1UYI5"/>
<dbReference type="SMART" id="SM00710">
    <property type="entry name" value="PbH1"/>
    <property type="match status" value="6"/>
</dbReference>
<dbReference type="InterPro" id="IPR006626">
    <property type="entry name" value="PbH1"/>
</dbReference>
<dbReference type="SUPFAM" id="SSF51126">
    <property type="entry name" value="Pectin lyase-like"/>
    <property type="match status" value="2"/>
</dbReference>
<dbReference type="InterPro" id="IPR011050">
    <property type="entry name" value="Pectin_lyase_fold/virulence"/>
</dbReference>
<dbReference type="InterPro" id="IPR012334">
    <property type="entry name" value="Pectin_lyas_fold"/>
</dbReference>
<name>A0A9X1UYI5_9FLAO</name>
<evidence type="ECO:0000313" key="2">
    <source>
        <dbReference type="Proteomes" id="UP001139344"/>
    </source>
</evidence>
<comment type="caution">
    <text evidence="1">The sequence shown here is derived from an EMBL/GenBank/DDBJ whole genome shotgun (WGS) entry which is preliminary data.</text>
</comment>
<organism evidence="1 2">
    <name type="scientific">Christiangramia crocea</name>
    <dbReference type="NCBI Taxonomy" id="2904124"/>
    <lineage>
        <taxon>Bacteria</taxon>
        <taxon>Pseudomonadati</taxon>
        <taxon>Bacteroidota</taxon>
        <taxon>Flavobacteriia</taxon>
        <taxon>Flavobacteriales</taxon>
        <taxon>Flavobacteriaceae</taxon>
        <taxon>Christiangramia</taxon>
    </lineage>
</organism>
<proteinExistence type="predicted"/>